<gene>
    <name evidence="1" type="ORF">C8N40_11175</name>
</gene>
<dbReference type="Proteomes" id="UP000244225">
    <property type="component" value="Unassembled WGS sequence"/>
</dbReference>
<sequence>MPRGRPKKAAPVLLSYVVDIKAQTLAHKQQVRTVEDLEILCAMLDKIKKDAASVVAENNKRT</sequence>
<protein>
    <submittedName>
        <fullName evidence="1">Uncharacterized protein</fullName>
    </submittedName>
</protein>
<keyword evidence="2" id="KW-1185">Reference proteome</keyword>
<dbReference type="RefSeq" id="WP_146173600.1">
    <property type="nucleotide sequence ID" value="NZ_QBKI01000011.1"/>
</dbReference>
<organism evidence="1 2">
    <name type="scientific">Pontibacter mucosus</name>
    <dbReference type="NCBI Taxonomy" id="1649266"/>
    <lineage>
        <taxon>Bacteria</taxon>
        <taxon>Pseudomonadati</taxon>
        <taxon>Bacteroidota</taxon>
        <taxon>Cytophagia</taxon>
        <taxon>Cytophagales</taxon>
        <taxon>Hymenobacteraceae</taxon>
        <taxon>Pontibacter</taxon>
    </lineage>
</organism>
<comment type="caution">
    <text evidence="1">The sequence shown here is derived from an EMBL/GenBank/DDBJ whole genome shotgun (WGS) entry which is preliminary data.</text>
</comment>
<reference evidence="1 2" key="1">
    <citation type="submission" date="2018-04" db="EMBL/GenBank/DDBJ databases">
        <title>Genomic Encyclopedia of Archaeal and Bacterial Type Strains, Phase II (KMG-II): from individual species to whole genera.</title>
        <authorList>
            <person name="Goeker M."/>
        </authorList>
    </citation>
    <scope>NUCLEOTIDE SEQUENCE [LARGE SCALE GENOMIC DNA]</scope>
    <source>
        <strain evidence="1 2">DSM 100162</strain>
    </source>
</reference>
<accession>A0A2T5YD19</accession>
<evidence type="ECO:0000313" key="1">
    <source>
        <dbReference type="EMBL" id="PTX14410.1"/>
    </source>
</evidence>
<evidence type="ECO:0000313" key="2">
    <source>
        <dbReference type="Proteomes" id="UP000244225"/>
    </source>
</evidence>
<dbReference type="EMBL" id="QBKI01000011">
    <property type="protein sequence ID" value="PTX14410.1"/>
    <property type="molecule type" value="Genomic_DNA"/>
</dbReference>
<name>A0A2T5YD19_9BACT</name>
<dbReference type="AlphaFoldDB" id="A0A2T5YD19"/>
<proteinExistence type="predicted"/>